<evidence type="ECO:0000256" key="6">
    <source>
        <dbReference type="SAM" id="MobiDB-lite"/>
    </source>
</evidence>
<dbReference type="AlphaFoldDB" id="A0A2G2XAH8"/>
<keyword evidence="9" id="KW-1185">Reference proteome</keyword>
<keyword evidence="5" id="KW-0539">Nucleus</keyword>
<dbReference type="Proteomes" id="UP000224567">
    <property type="component" value="Unassembled WGS sequence"/>
</dbReference>
<evidence type="ECO:0000256" key="2">
    <source>
        <dbReference type="ARBA" id="ARBA00023015"/>
    </source>
</evidence>
<feature type="region of interest" description="Disordered" evidence="6">
    <location>
        <begin position="291"/>
        <end position="384"/>
    </location>
</feature>
<comment type="subcellular location">
    <subcellularLocation>
        <location evidence="1">Nucleus</location>
    </subcellularLocation>
</comment>
<dbReference type="EMBL" id="MLFT02000003">
    <property type="protein sequence ID" value="PHT54487.1"/>
    <property type="molecule type" value="Genomic_DNA"/>
</dbReference>
<dbReference type="Gene3D" id="2.40.330.10">
    <property type="entry name" value="DNA-binding pseudobarrel domain"/>
    <property type="match status" value="1"/>
</dbReference>
<dbReference type="Pfam" id="PF02362">
    <property type="entry name" value="B3"/>
    <property type="match status" value="1"/>
</dbReference>
<evidence type="ECO:0000313" key="9">
    <source>
        <dbReference type="Proteomes" id="UP000224567"/>
    </source>
</evidence>
<proteinExistence type="predicted"/>
<dbReference type="PANTHER" id="PTHR31920:SF120">
    <property type="entry name" value="TF-B3 DOMAIN-CONTAINING PROTEIN"/>
    <property type="match status" value="1"/>
</dbReference>
<dbReference type="PROSITE" id="PS50863">
    <property type="entry name" value="B3"/>
    <property type="match status" value="1"/>
</dbReference>
<feature type="compositionally biased region" description="Basic and acidic residues" evidence="6">
    <location>
        <begin position="110"/>
        <end position="186"/>
    </location>
</feature>
<evidence type="ECO:0000259" key="7">
    <source>
        <dbReference type="PROSITE" id="PS50863"/>
    </source>
</evidence>
<dbReference type="GO" id="GO:0003677">
    <property type="term" value="F:DNA binding"/>
    <property type="evidence" value="ECO:0007669"/>
    <property type="project" value="UniProtKB-KW"/>
</dbReference>
<accession>A0A2G2XAH8</accession>
<dbReference type="PANTHER" id="PTHR31920">
    <property type="entry name" value="B3 DOMAIN-CONTAINING"/>
    <property type="match status" value="1"/>
</dbReference>
<keyword evidence="3" id="KW-0238">DNA-binding</keyword>
<keyword evidence="4" id="KW-0804">Transcription</keyword>
<dbReference type="SMART" id="SM01019">
    <property type="entry name" value="B3"/>
    <property type="match status" value="1"/>
</dbReference>
<gene>
    <name evidence="8" type="ORF">CQW23_08949</name>
</gene>
<organism evidence="8 9">
    <name type="scientific">Capsicum baccatum</name>
    <name type="common">Peruvian pepper</name>
    <dbReference type="NCBI Taxonomy" id="33114"/>
    <lineage>
        <taxon>Eukaryota</taxon>
        <taxon>Viridiplantae</taxon>
        <taxon>Streptophyta</taxon>
        <taxon>Embryophyta</taxon>
        <taxon>Tracheophyta</taxon>
        <taxon>Spermatophyta</taxon>
        <taxon>Magnoliopsida</taxon>
        <taxon>eudicotyledons</taxon>
        <taxon>Gunneridae</taxon>
        <taxon>Pentapetalae</taxon>
        <taxon>asterids</taxon>
        <taxon>lamiids</taxon>
        <taxon>Solanales</taxon>
        <taxon>Solanaceae</taxon>
        <taxon>Solanoideae</taxon>
        <taxon>Capsiceae</taxon>
        <taxon>Capsicum</taxon>
    </lineage>
</organism>
<reference evidence="8 9" key="1">
    <citation type="journal article" date="2017" name="Genome Biol.">
        <title>New reference genome sequences of hot pepper reveal the massive evolution of plant disease-resistance genes by retroduplication.</title>
        <authorList>
            <person name="Kim S."/>
            <person name="Park J."/>
            <person name="Yeom S.I."/>
            <person name="Kim Y.M."/>
            <person name="Seo E."/>
            <person name="Kim K.T."/>
            <person name="Kim M.S."/>
            <person name="Lee J.M."/>
            <person name="Cheong K."/>
            <person name="Shin H.S."/>
            <person name="Kim S.B."/>
            <person name="Han K."/>
            <person name="Lee J."/>
            <person name="Park M."/>
            <person name="Lee H.A."/>
            <person name="Lee H.Y."/>
            <person name="Lee Y."/>
            <person name="Oh S."/>
            <person name="Lee J.H."/>
            <person name="Choi E."/>
            <person name="Choi E."/>
            <person name="Lee S.E."/>
            <person name="Jeon J."/>
            <person name="Kim H."/>
            <person name="Choi G."/>
            <person name="Song H."/>
            <person name="Lee J."/>
            <person name="Lee S.C."/>
            <person name="Kwon J.K."/>
            <person name="Lee H.Y."/>
            <person name="Koo N."/>
            <person name="Hong Y."/>
            <person name="Kim R.W."/>
            <person name="Kang W.H."/>
            <person name="Huh J.H."/>
            <person name="Kang B.C."/>
            <person name="Yang T.J."/>
            <person name="Lee Y.H."/>
            <person name="Bennetzen J.L."/>
            <person name="Choi D."/>
        </authorList>
    </citation>
    <scope>NUCLEOTIDE SEQUENCE [LARGE SCALE GENOMIC DNA]</scope>
    <source>
        <strain evidence="9">cv. PBC81</strain>
    </source>
</reference>
<evidence type="ECO:0000256" key="1">
    <source>
        <dbReference type="ARBA" id="ARBA00004123"/>
    </source>
</evidence>
<dbReference type="STRING" id="33114.A0A2G2XAH8"/>
<sequence length="455" mass="51424">MLNEKMEEEQDWILDPIQALNRGRNCGVNGVSVGKLLLDDLVYKQKHTNMCSKRKERRNKMKKGIWMDRDIKLSSTFTCGSNKYLSSVSFQRQMQNFDITLPQEQQPAEMVDRREEQPPEMVDRREVNPAEMADRQEEQPPEMVDSRPTEMVDRQEVNPAEMADRREEQPAGMEDRRGQEEPRPVDTPEINAHFFKIILSPHASKLHIPSEFIAEYGASLGDAVSLEIPNGVVWKVKLQKNSDGMVWLKEGWNKFKEYYTIACGYFLLFRYKGNSQFSVFIFDLTSTEIEYPPGPNDEDTTPDNRSVAFNPPGPNEDTTPDNRSVAVDPPGPNEATTPDNRSVAFDPPGPNGDTIPDNRSVAVDLPGPNEATSPDNPSVAFEPPEENRINLPLSSEPPDENVINSSLPIEPRVENVINLPPPREPPEENAINLPPPGIYTMEELSRAFMLSQPKV</sequence>
<comment type="caution">
    <text evidence="8">The sequence shown here is derived from an EMBL/GenBank/DDBJ whole genome shotgun (WGS) entry which is preliminary data.</text>
</comment>
<dbReference type="InterPro" id="IPR050655">
    <property type="entry name" value="Plant_B3_domain"/>
</dbReference>
<dbReference type="GO" id="GO:0005634">
    <property type="term" value="C:nucleus"/>
    <property type="evidence" value="ECO:0007669"/>
    <property type="project" value="UniProtKB-SubCell"/>
</dbReference>
<evidence type="ECO:0000256" key="3">
    <source>
        <dbReference type="ARBA" id="ARBA00023125"/>
    </source>
</evidence>
<dbReference type="InterPro" id="IPR003340">
    <property type="entry name" value="B3_DNA-bd"/>
</dbReference>
<dbReference type="InterPro" id="IPR015300">
    <property type="entry name" value="DNA-bd_pseudobarrel_sf"/>
</dbReference>
<evidence type="ECO:0000256" key="4">
    <source>
        <dbReference type="ARBA" id="ARBA00023163"/>
    </source>
</evidence>
<evidence type="ECO:0000256" key="5">
    <source>
        <dbReference type="ARBA" id="ARBA00023242"/>
    </source>
</evidence>
<dbReference type="CDD" id="cd10017">
    <property type="entry name" value="B3_DNA"/>
    <property type="match status" value="1"/>
</dbReference>
<feature type="region of interest" description="Disordered" evidence="6">
    <location>
        <begin position="101"/>
        <end position="186"/>
    </location>
</feature>
<name>A0A2G2XAH8_CAPBA</name>
<dbReference type="OrthoDB" id="1864528at2759"/>
<reference evidence="9" key="2">
    <citation type="journal article" date="2017" name="J. Anim. Genet.">
        <title>Multiple reference genome sequences of hot pepper reveal the massive evolution of plant disease resistance genes by retroduplication.</title>
        <authorList>
            <person name="Kim S."/>
            <person name="Park J."/>
            <person name="Yeom S.-I."/>
            <person name="Kim Y.-M."/>
            <person name="Seo E."/>
            <person name="Kim K.-T."/>
            <person name="Kim M.-S."/>
            <person name="Lee J.M."/>
            <person name="Cheong K."/>
            <person name="Shin H.-S."/>
            <person name="Kim S.-B."/>
            <person name="Han K."/>
            <person name="Lee J."/>
            <person name="Park M."/>
            <person name="Lee H.-A."/>
            <person name="Lee H.-Y."/>
            <person name="Lee Y."/>
            <person name="Oh S."/>
            <person name="Lee J.H."/>
            <person name="Choi E."/>
            <person name="Choi E."/>
            <person name="Lee S.E."/>
            <person name="Jeon J."/>
            <person name="Kim H."/>
            <person name="Choi G."/>
            <person name="Song H."/>
            <person name="Lee J."/>
            <person name="Lee S.-C."/>
            <person name="Kwon J.-K."/>
            <person name="Lee H.-Y."/>
            <person name="Koo N."/>
            <person name="Hong Y."/>
            <person name="Kim R.W."/>
            <person name="Kang W.-H."/>
            <person name="Huh J.H."/>
            <person name="Kang B.-C."/>
            <person name="Yang T.-J."/>
            <person name="Lee Y.-H."/>
            <person name="Bennetzen J.L."/>
            <person name="Choi D."/>
        </authorList>
    </citation>
    <scope>NUCLEOTIDE SEQUENCE [LARGE SCALE GENOMIC DNA]</scope>
    <source>
        <strain evidence="9">cv. PBC81</strain>
    </source>
</reference>
<dbReference type="SUPFAM" id="SSF101936">
    <property type="entry name" value="DNA-binding pseudobarrel domain"/>
    <property type="match status" value="1"/>
</dbReference>
<evidence type="ECO:0000313" key="8">
    <source>
        <dbReference type="EMBL" id="PHT54487.1"/>
    </source>
</evidence>
<protein>
    <recommendedName>
        <fullName evidence="7">TF-B3 domain-containing protein</fullName>
    </recommendedName>
</protein>
<feature type="domain" description="TF-B3" evidence="7">
    <location>
        <begin position="191"/>
        <end position="285"/>
    </location>
</feature>
<keyword evidence="2" id="KW-0805">Transcription regulation</keyword>